<evidence type="ECO:0000256" key="4">
    <source>
        <dbReference type="ARBA" id="ARBA00023040"/>
    </source>
</evidence>
<evidence type="ECO:0000256" key="1">
    <source>
        <dbReference type="ARBA" id="ARBA00004141"/>
    </source>
</evidence>
<keyword evidence="3 9" id="KW-1133">Transmembrane helix</keyword>
<organism evidence="11 12">
    <name type="scientific">Gadus morhua</name>
    <name type="common">Atlantic cod</name>
    <dbReference type="NCBI Taxonomy" id="8049"/>
    <lineage>
        <taxon>Eukaryota</taxon>
        <taxon>Metazoa</taxon>
        <taxon>Chordata</taxon>
        <taxon>Craniata</taxon>
        <taxon>Vertebrata</taxon>
        <taxon>Euteleostomi</taxon>
        <taxon>Actinopterygii</taxon>
        <taxon>Neopterygii</taxon>
        <taxon>Teleostei</taxon>
        <taxon>Neoteleostei</taxon>
        <taxon>Acanthomorphata</taxon>
        <taxon>Zeiogadaria</taxon>
        <taxon>Gadariae</taxon>
        <taxon>Gadiformes</taxon>
        <taxon>Gadoidei</taxon>
        <taxon>Gadidae</taxon>
        <taxon>Gadus</taxon>
    </lineage>
</organism>
<evidence type="ECO:0000313" key="12">
    <source>
        <dbReference type="Proteomes" id="UP000694546"/>
    </source>
</evidence>
<dbReference type="Gene3D" id="1.20.1070.10">
    <property type="entry name" value="Rhodopsin 7-helix transmembrane proteins"/>
    <property type="match status" value="1"/>
</dbReference>
<evidence type="ECO:0000259" key="10">
    <source>
        <dbReference type="PROSITE" id="PS50262"/>
    </source>
</evidence>
<evidence type="ECO:0000256" key="3">
    <source>
        <dbReference type="ARBA" id="ARBA00022989"/>
    </source>
</evidence>
<reference evidence="11" key="1">
    <citation type="submission" date="2019-07" db="EMBL/GenBank/DDBJ databases">
        <authorList>
            <consortium name="Wellcome Sanger Institute Data Sharing"/>
        </authorList>
    </citation>
    <scope>NUCLEOTIDE SEQUENCE [LARGE SCALE GENOMIC DNA]</scope>
</reference>
<keyword evidence="7 8" id="KW-0807">Transducer</keyword>
<dbReference type="InterPro" id="IPR047160">
    <property type="entry name" value="GP183-like"/>
</dbReference>
<dbReference type="CDD" id="cd14982">
    <property type="entry name" value="7tmA_purinoceptor-like"/>
    <property type="match status" value="1"/>
</dbReference>
<dbReference type="PANTHER" id="PTHR24237:SF37">
    <property type="entry name" value="COAGULATION FACTOR II (THROMBIN) RECEPTOR-LIKE 2-RELATED"/>
    <property type="match status" value="1"/>
</dbReference>
<dbReference type="InterPro" id="IPR000276">
    <property type="entry name" value="GPCR_Rhodpsn"/>
</dbReference>
<proteinExistence type="inferred from homology"/>
<evidence type="ECO:0000313" key="11">
    <source>
        <dbReference type="Ensembl" id="ENSGMOP00000021721.2"/>
    </source>
</evidence>
<keyword evidence="2 8" id="KW-0812">Transmembrane</keyword>
<accession>A0A8C4ZY60</accession>
<keyword evidence="6 8" id="KW-0675">Receptor</keyword>
<dbReference type="PANTHER" id="PTHR24237">
    <property type="entry name" value="G-PROTEIN COUPLED RECEPTOR"/>
    <property type="match status" value="1"/>
</dbReference>
<evidence type="ECO:0000256" key="6">
    <source>
        <dbReference type="ARBA" id="ARBA00023170"/>
    </source>
</evidence>
<feature type="transmembrane region" description="Helical" evidence="9">
    <location>
        <begin position="91"/>
        <end position="108"/>
    </location>
</feature>
<feature type="transmembrane region" description="Helical" evidence="9">
    <location>
        <begin position="217"/>
        <end position="234"/>
    </location>
</feature>
<dbReference type="Pfam" id="PF00001">
    <property type="entry name" value="7tm_1"/>
    <property type="match status" value="1"/>
</dbReference>
<feature type="transmembrane region" description="Helical" evidence="9">
    <location>
        <begin position="17"/>
        <end position="39"/>
    </location>
</feature>
<keyword evidence="12" id="KW-1185">Reference proteome</keyword>
<dbReference type="SUPFAM" id="SSF81321">
    <property type="entry name" value="Family A G protein-coupled receptor-like"/>
    <property type="match status" value="1"/>
</dbReference>
<protein>
    <recommendedName>
        <fullName evidence="10">G-protein coupled receptors family 1 profile domain-containing protein</fullName>
    </recommendedName>
</protein>
<evidence type="ECO:0000256" key="8">
    <source>
        <dbReference type="RuleBase" id="RU000688"/>
    </source>
</evidence>
<evidence type="ECO:0000256" key="5">
    <source>
        <dbReference type="ARBA" id="ARBA00023136"/>
    </source>
</evidence>
<dbReference type="PRINTS" id="PR01157">
    <property type="entry name" value="P2YPURNOCPTR"/>
</dbReference>
<comment type="subcellular location">
    <subcellularLocation>
        <location evidence="1">Membrane</location>
        <topology evidence="1">Multi-pass membrane protein</topology>
    </subcellularLocation>
</comment>
<feature type="transmembrane region" description="Helical" evidence="9">
    <location>
        <begin position="51"/>
        <end position="71"/>
    </location>
</feature>
<dbReference type="GO" id="GO:0004930">
    <property type="term" value="F:G protein-coupled receptor activity"/>
    <property type="evidence" value="ECO:0007669"/>
    <property type="project" value="UniProtKB-KW"/>
</dbReference>
<dbReference type="GeneTree" id="ENSGT01150000286937"/>
<evidence type="ECO:0000256" key="7">
    <source>
        <dbReference type="ARBA" id="ARBA00023224"/>
    </source>
</evidence>
<reference evidence="11" key="2">
    <citation type="submission" date="2025-08" db="UniProtKB">
        <authorList>
            <consortium name="Ensembl"/>
        </authorList>
    </citation>
    <scope>IDENTIFICATION</scope>
</reference>
<dbReference type="OMA" id="RIGRQHE"/>
<feature type="transmembrane region" description="Helical" evidence="9">
    <location>
        <begin position="128"/>
        <end position="153"/>
    </location>
</feature>
<dbReference type="GO" id="GO:0008142">
    <property type="term" value="F:oxysterol binding"/>
    <property type="evidence" value="ECO:0007669"/>
    <property type="project" value="InterPro"/>
</dbReference>
<dbReference type="GO" id="GO:0016020">
    <property type="term" value="C:membrane"/>
    <property type="evidence" value="ECO:0007669"/>
    <property type="project" value="UniProtKB-SubCell"/>
</dbReference>
<evidence type="ECO:0000256" key="2">
    <source>
        <dbReference type="ARBA" id="ARBA00022692"/>
    </source>
</evidence>
<dbReference type="Proteomes" id="UP000694546">
    <property type="component" value="Chromosome 1"/>
</dbReference>
<dbReference type="PRINTS" id="PR00237">
    <property type="entry name" value="GPCRRHODOPSN"/>
</dbReference>
<keyword evidence="4 8" id="KW-0297">G-protein coupled receptor</keyword>
<dbReference type="PROSITE" id="PS00237">
    <property type="entry name" value="G_PROTEIN_RECEP_F1_1"/>
    <property type="match status" value="1"/>
</dbReference>
<feature type="transmembrane region" description="Helical" evidence="9">
    <location>
        <begin position="173"/>
        <end position="196"/>
    </location>
</feature>
<dbReference type="InterPro" id="IPR017452">
    <property type="entry name" value="GPCR_Rhodpsn_7TM"/>
</dbReference>
<dbReference type="AlphaFoldDB" id="A0A8C4ZY60"/>
<dbReference type="Ensembl" id="ENSGMOT00000022239.2">
    <property type="protein sequence ID" value="ENSGMOP00000021721.2"/>
    <property type="gene ID" value="ENSGMOG00000020234.2"/>
</dbReference>
<feature type="domain" description="G-protein coupled receptors family 1 profile" evidence="10">
    <location>
        <begin position="29"/>
        <end position="235"/>
    </location>
</feature>
<dbReference type="PROSITE" id="PS50262">
    <property type="entry name" value="G_PROTEIN_RECEP_F1_2"/>
    <property type="match status" value="1"/>
</dbReference>
<sequence length="279" mass="31832">HNKTNRQPTGRYHLFPVVYSVALVLGLPANLVALFVFIFKVIPRTSSSVYIINLALADTAILLTLPFRIHYHLNRNRWVFGDMACRVTGTLWYANVYISICFMTCICVDRYVAVVHPHRYLRFKNPRYAVAVSVLLWAVLGVAMLSFILLGPLESDPVSCFEKFAKEEWSGRLMHYSALSLVFCSLLPSVIILVCYPLAMRRISLIPGKTSHKARRIILTVLAITLLCFLPYHFYSPSQIGCYVKSISTAVAVHPIYFIFRDSRPCSKIWFPVPMTQYT</sequence>
<comment type="similarity">
    <text evidence="8">Belongs to the G-protein coupled receptor 1 family.</text>
</comment>
<reference evidence="11" key="3">
    <citation type="submission" date="2025-09" db="UniProtKB">
        <authorList>
            <consortium name="Ensembl"/>
        </authorList>
    </citation>
    <scope>IDENTIFICATION</scope>
</reference>
<evidence type="ECO:0000256" key="9">
    <source>
        <dbReference type="SAM" id="Phobius"/>
    </source>
</evidence>
<name>A0A8C4ZY60_GADMO</name>
<keyword evidence="5 9" id="KW-0472">Membrane</keyword>